<dbReference type="AlphaFoldDB" id="A0A385TT18"/>
<evidence type="ECO:0000256" key="3">
    <source>
        <dbReference type="ARBA" id="ARBA00022475"/>
    </source>
</evidence>
<evidence type="ECO:0000256" key="7">
    <source>
        <dbReference type="ARBA" id="ARBA00023010"/>
    </source>
</evidence>
<dbReference type="NCBIfam" id="TIGR01411">
    <property type="entry name" value="tatAE"/>
    <property type="match status" value="1"/>
</dbReference>
<evidence type="ECO:0000256" key="1">
    <source>
        <dbReference type="ARBA" id="ARBA00004162"/>
    </source>
</evidence>
<dbReference type="Gene3D" id="1.20.5.3310">
    <property type="match status" value="1"/>
</dbReference>
<comment type="function">
    <text evidence="9">Part of the twin-arginine translocation (Tat) system that transports large folded proteins containing a characteristic twin-arginine motif in their signal peptide across membranes. TatA could form the protein-conducting channel of the Tat system.</text>
</comment>
<accession>A0A385TT18</accession>
<keyword evidence="6 9" id="KW-1133">Transmembrane helix</keyword>
<keyword evidence="11" id="KW-1185">Reference proteome</keyword>
<dbReference type="EMBL" id="CP032412">
    <property type="protein sequence ID" value="AYB44255.1"/>
    <property type="molecule type" value="Genomic_DNA"/>
</dbReference>
<dbReference type="PANTHER" id="PTHR42982">
    <property type="entry name" value="SEC-INDEPENDENT PROTEIN TRANSLOCASE PROTEIN TATA"/>
    <property type="match status" value="1"/>
</dbReference>
<dbReference type="PRINTS" id="PR01506">
    <property type="entry name" value="TATBPROTEIN"/>
</dbReference>
<comment type="subcellular location">
    <subcellularLocation>
        <location evidence="1 9">Cell membrane</location>
        <topology evidence="1 9">Single-pass membrane protein</topology>
    </subcellularLocation>
</comment>
<dbReference type="GO" id="GO:0033281">
    <property type="term" value="C:TAT protein transport complex"/>
    <property type="evidence" value="ECO:0007669"/>
    <property type="project" value="UniProtKB-UniRule"/>
</dbReference>
<dbReference type="PANTHER" id="PTHR42982:SF1">
    <property type="entry name" value="SEC-INDEPENDENT PROTEIN TRANSLOCASE PROTEIN TATA"/>
    <property type="match status" value="1"/>
</dbReference>
<gene>
    <name evidence="9" type="primary">tatA</name>
    <name evidence="10" type="ORF">D5F53_13555</name>
</gene>
<dbReference type="HAMAP" id="MF_00236">
    <property type="entry name" value="TatA_E"/>
    <property type="match status" value="1"/>
</dbReference>
<evidence type="ECO:0000256" key="9">
    <source>
        <dbReference type="HAMAP-Rule" id="MF_00236"/>
    </source>
</evidence>
<evidence type="ECO:0000256" key="2">
    <source>
        <dbReference type="ARBA" id="ARBA00022448"/>
    </source>
</evidence>
<keyword evidence="8 9" id="KW-0472">Membrane</keyword>
<dbReference type="InterPro" id="IPR003369">
    <property type="entry name" value="TatA/B/E"/>
</dbReference>
<reference evidence="10 11" key="1">
    <citation type="submission" date="2018-09" db="EMBL/GenBank/DDBJ databases">
        <title>Genome Sequence of Paenibacillus lautus Strain E7593-69, Azo Dye-Degrading Bacteria, Isolated from Commercial Tattoo Inks.</title>
        <authorList>
            <person name="Nho S.W."/>
            <person name="Kim S.-J."/>
            <person name="Kweon O."/>
            <person name="Cerniglia C.E."/>
        </authorList>
    </citation>
    <scope>NUCLEOTIDE SEQUENCE [LARGE SCALE GENOMIC DNA]</scope>
    <source>
        <strain evidence="10 11">E7593-69</strain>
    </source>
</reference>
<comment type="similarity">
    <text evidence="9">Belongs to the TatA/E family.</text>
</comment>
<evidence type="ECO:0000256" key="5">
    <source>
        <dbReference type="ARBA" id="ARBA00022927"/>
    </source>
</evidence>
<dbReference type="NCBIfam" id="NF011430">
    <property type="entry name" value="PRK14861.1"/>
    <property type="match status" value="1"/>
</dbReference>
<name>A0A385TT18_PAELA</name>
<comment type="subunit">
    <text evidence="9">Forms a complex with TatC.</text>
</comment>
<evidence type="ECO:0000256" key="6">
    <source>
        <dbReference type="ARBA" id="ARBA00022989"/>
    </source>
</evidence>
<dbReference type="GO" id="GO:0043953">
    <property type="term" value="P:protein transport by the Tat complex"/>
    <property type="evidence" value="ECO:0007669"/>
    <property type="project" value="UniProtKB-UniRule"/>
</dbReference>
<dbReference type="RefSeq" id="WP_119848156.1">
    <property type="nucleotide sequence ID" value="NZ_CP032412.1"/>
</dbReference>
<sequence length="75" mass="8302">MPFNIGFTGLAILVLIGLLLFGPSKLPRLARAFGATIKEFRRGSKEVLEEVSPGEDTVFMESIRNTGENRGIHRE</sequence>
<dbReference type="InterPro" id="IPR006312">
    <property type="entry name" value="TatA/E"/>
</dbReference>
<organism evidence="10 11">
    <name type="scientific">Paenibacillus lautus</name>
    <name type="common">Bacillus lautus</name>
    <dbReference type="NCBI Taxonomy" id="1401"/>
    <lineage>
        <taxon>Bacteria</taxon>
        <taxon>Bacillati</taxon>
        <taxon>Bacillota</taxon>
        <taxon>Bacilli</taxon>
        <taxon>Bacillales</taxon>
        <taxon>Paenibacillaceae</taxon>
        <taxon>Paenibacillus</taxon>
    </lineage>
</organism>
<evidence type="ECO:0000256" key="8">
    <source>
        <dbReference type="ARBA" id="ARBA00023136"/>
    </source>
</evidence>
<keyword evidence="5 9" id="KW-0653">Protein transport</keyword>
<dbReference type="Pfam" id="PF02416">
    <property type="entry name" value="TatA_B_E"/>
    <property type="match status" value="1"/>
</dbReference>
<evidence type="ECO:0000313" key="11">
    <source>
        <dbReference type="Proteomes" id="UP000266552"/>
    </source>
</evidence>
<keyword evidence="2 9" id="KW-0813">Transport</keyword>
<dbReference type="KEGG" id="plw:D5F53_13555"/>
<evidence type="ECO:0000313" key="10">
    <source>
        <dbReference type="EMBL" id="AYB44255.1"/>
    </source>
</evidence>
<protein>
    <recommendedName>
        <fullName evidence="9">Sec-independent protein translocase protein TatA</fullName>
    </recommendedName>
</protein>
<evidence type="ECO:0000256" key="4">
    <source>
        <dbReference type="ARBA" id="ARBA00022692"/>
    </source>
</evidence>
<keyword evidence="7 9" id="KW-0811">Translocation</keyword>
<proteinExistence type="inferred from homology"/>
<keyword evidence="4 9" id="KW-0812">Transmembrane</keyword>
<dbReference type="Proteomes" id="UP000266552">
    <property type="component" value="Chromosome"/>
</dbReference>
<keyword evidence="3 9" id="KW-1003">Cell membrane</keyword>
<dbReference type="GO" id="GO:0008320">
    <property type="term" value="F:protein transmembrane transporter activity"/>
    <property type="evidence" value="ECO:0007669"/>
    <property type="project" value="UniProtKB-UniRule"/>
</dbReference>